<evidence type="ECO:0000259" key="17">
    <source>
        <dbReference type="Pfam" id="PF07992"/>
    </source>
</evidence>
<evidence type="ECO:0000256" key="5">
    <source>
        <dbReference type="ARBA" id="ARBA00022827"/>
    </source>
</evidence>
<keyword evidence="7" id="KW-0560">Oxidoreductase</keyword>
<comment type="similarity">
    <text evidence="13">Belongs to the SQRD family.</text>
</comment>
<comment type="function">
    <text evidence="12">Catalyzes the oxidation of hydrogen sulfide with the help of a quinone, such as ubiquinone-10, giving rise to thiosulfate and ultimately to sulfane (molecular sulfur) atoms. Requires an additional electron acceptor; can use sulfite, sulfide or cyanide (in vitro). It is believed the in vivo electron acceptor is glutathione.</text>
</comment>
<comment type="catalytic activity">
    <reaction evidence="9">
        <text>ubiquinone-10 + hydrogen sulfide + sulfite + 2 H(+) = ubiquinol-10 + thiosulfate</text>
        <dbReference type="Rhea" id="RHEA:38359"/>
        <dbReference type="ChEBI" id="CHEBI:15378"/>
        <dbReference type="ChEBI" id="CHEBI:17359"/>
        <dbReference type="ChEBI" id="CHEBI:29919"/>
        <dbReference type="ChEBI" id="CHEBI:33542"/>
        <dbReference type="ChEBI" id="CHEBI:46245"/>
        <dbReference type="ChEBI" id="CHEBI:64183"/>
    </reaction>
    <physiologicalReaction direction="left-to-right" evidence="9">
        <dbReference type="Rhea" id="RHEA:38360"/>
    </physiologicalReaction>
</comment>
<dbReference type="EC" id="1.8.5.8" evidence="14"/>
<dbReference type="Pfam" id="PF07992">
    <property type="entry name" value="Pyr_redox_2"/>
    <property type="match status" value="1"/>
</dbReference>
<reference evidence="19" key="1">
    <citation type="submission" date="2016-11" db="UniProtKB">
        <authorList>
            <consortium name="WormBaseParasite"/>
        </authorList>
    </citation>
    <scope>IDENTIFICATION</scope>
</reference>
<evidence type="ECO:0000256" key="16">
    <source>
        <dbReference type="ARBA" id="ARBA00082958"/>
    </source>
</evidence>
<dbReference type="Gene3D" id="3.50.50.100">
    <property type="match status" value="1"/>
</dbReference>
<proteinExistence type="inferred from homology"/>
<evidence type="ECO:0000256" key="6">
    <source>
        <dbReference type="ARBA" id="ARBA00022946"/>
    </source>
</evidence>
<comment type="catalytic activity">
    <reaction evidence="10">
        <text>ubiquinone-10 + hydrogen sulfide + glutathione + H(+) = S-sulfanylglutathione + ubiquinol-10</text>
        <dbReference type="Rhea" id="RHEA:62608"/>
        <dbReference type="ChEBI" id="CHEBI:15378"/>
        <dbReference type="ChEBI" id="CHEBI:29919"/>
        <dbReference type="ChEBI" id="CHEBI:46245"/>
        <dbReference type="ChEBI" id="CHEBI:57925"/>
        <dbReference type="ChEBI" id="CHEBI:58905"/>
        <dbReference type="ChEBI" id="CHEBI:64183"/>
    </reaction>
    <physiologicalReaction direction="left-to-right" evidence="10">
        <dbReference type="Rhea" id="RHEA:62609"/>
    </physiologicalReaction>
</comment>
<dbReference type="OMA" id="ERYSMFI"/>
<dbReference type="GO" id="GO:0048038">
    <property type="term" value="F:quinone binding"/>
    <property type="evidence" value="ECO:0007669"/>
    <property type="project" value="UniProtKB-KW"/>
</dbReference>
<protein>
    <recommendedName>
        <fullName evidence="15">Sulfide:quinone oxidoreductase, mitochondrial</fullName>
        <ecNumber evidence="14">1.8.5.8</ecNumber>
    </recommendedName>
    <alternativeName>
        <fullName evidence="16">Sulfide quinone oxidoreductase</fullName>
    </alternativeName>
</protein>
<evidence type="ECO:0000256" key="11">
    <source>
        <dbReference type="ARBA" id="ARBA00052986"/>
    </source>
</evidence>
<keyword evidence="18" id="KW-1185">Reference proteome</keyword>
<evidence type="ECO:0000313" key="18">
    <source>
        <dbReference type="Proteomes" id="UP000095281"/>
    </source>
</evidence>
<dbReference type="SUPFAM" id="SSF51905">
    <property type="entry name" value="FAD/NAD(P)-binding domain"/>
    <property type="match status" value="2"/>
</dbReference>
<evidence type="ECO:0000256" key="3">
    <source>
        <dbReference type="ARBA" id="ARBA00022630"/>
    </source>
</evidence>
<evidence type="ECO:0000313" key="19">
    <source>
        <dbReference type="WBParaSite" id="MhA1_Contig515.frz3.fgene2"/>
    </source>
</evidence>
<keyword evidence="3" id="KW-0285">Flavoprotein</keyword>
<keyword evidence="8" id="KW-0496">Mitochondrion</keyword>
<evidence type="ECO:0000256" key="8">
    <source>
        <dbReference type="ARBA" id="ARBA00023128"/>
    </source>
</evidence>
<evidence type="ECO:0000256" key="12">
    <source>
        <dbReference type="ARBA" id="ARBA00059167"/>
    </source>
</evidence>
<dbReference type="InterPro" id="IPR015904">
    <property type="entry name" value="Sulphide_quinone_reductase"/>
</dbReference>
<evidence type="ECO:0000256" key="4">
    <source>
        <dbReference type="ARBA" id="ARBA00022719"/>
    </source>
</evidence>
<dbReference type="Proteomes" id="UP000095281">
    <property type="component" value="Unplaced"/>
</dbReference>
<evidence type="ECO:0000256" key="13">
    <source>
        <dbReference type="ARBA" id="ARBA00060891"/>
    </source>
</evidence>
<organism evidence="18 19">
    <name type="scientific">Meloidogyne hapla</name>
    <name type="common">Root-knot nematode worm</name>
    <dbReference type="NCBI Taxonomy" id="6305"/>
    <lineage>
        <taxon>Eukaryota</taxon>
        <taxon>Metazoa</taxon>
        <taxon>Ecdysozoa</taxon>
        <taxon>Nematoda</taxon>
        <taxon>Chromadorea</taxon>
        <taxon>Rhabditida</taxon>
        <taxon>Tylenchina</taxon>
        <taxon>Tylenchomorpha</taxon>
        <taxon>Tylenchoidea</taxon>
        <taxon>Meloidogynidae</taxon>
        <taxon>Meloidogyninae</taxon>
        <taxon>Meloidogyne</taxon>
    </lineage>
</organism>
<evidence type="ECO:0000256" key="15">
    <source>
        <dbReference type="ARBA" id="ARBA00070160"/>
    </source>
</evidence>
<sequence length="492" mass="54747">MKFSAILAKEQHYRLIIVGGGTGGCAVSSKFSRLLPSSQQKQIAIIEPNRSHFYQPGLTLVAAGMMKPSQLIRNEYKLIPERVDWVRNAVRSFSPADNRLTLKDDDGGDMNLTYDYMVIATGLELRYDLIEGLPNGQKSVLEAPGVCSIYFPDGAIKTLAEIKTFSKGQNAVFSFPNTPIKCGGAPQKICYLAEDIFRERGVREGSKVIYCTSLGAIFGVPKYSNALMSVVKKRGIELYTRLNLSKVEADKRIATFQTLDETGQVIKGKNVEFKYNLLHIGAPCSAVSELRKQAQQKDNNLTDAQGFVKVTKMSVLQNVKNSKFKMSKIQNVKIQMSKPQNVKNSKKYPKNLVDPKTLQSTTYKNIFAIGDCANTPNAKTAAAVSSQLKALTPNLLAAMQGKNLTTSYDGYSSCPLLVDRKHVILAEFTPNGPLETFPFDQSKPSRITYLLKRYLMPPLYWLFLVRGHWLGPERMRKMFHPFASADVVKAGQ</sequence>
<dbReference type="GO" id="GO:0106436">
    <property type="term" value="F:glutathione-dependent sulfide quinone oxidoreductase activity"/>
    <property type="evidence" value="ECO:0007669"/>
    <property type="project" value="UniProtKB-EC"/>
</dbReference>
<dbReference type="WBParaSite" id="MhA1_Contig515.frz3.fgene2">
    <property type="protein sequence ID" value="MhA1_Contig515.frz3.fgene2"/>
    <property type="gene ID" value="MhA1_Contig515.frz3.fgene2"/>
</dbReference>
<evidence type="ECO:0000256" key="10">
    <source>
        <dbReference type="ARBA" id="ARBA00052810"/>
    </source>
</evidence>
<dbReference type="FunFam" id="3.50.50.60:FF:000034">
    <property type="entry name" value="sulfide:quinone oxidoreductase, mitochondrial"/>
    <property type="match status" value="1"/>
</dbReference>
<dbReference type="AlphaFoldDB" id="A0A1I8BTJ0"/>
<evidence type="ECO:0000256" key="9">
    <source>
        <dbReference type="ARBA" id="ARBA00051038"/>
    </source>
</evidence>
<dbReference type="PRINTS" id="PR00368">
    <property type="entry name" value="FADPNR"/>
</dbReference>
<dbReference type="GO" id="GO:0071949">
    <property type="term" value="F:FAD binding"/>
    <property type="evidence" value="ECO:0007669"/>
    <property type="project" value="TreeGrafter"/>
</dbReference>
<comment type="subcellular location">
    <subcellularLocation>
        <location evidence="2">Mitochondrion</location>
    </subcellularLocation>
</comment>
<comment type="cofactor">
    <cofactor evidence="1">
        <name>FAD</name>
        <dbReference type="ChEBI" id="CHEBI:57692"/>
    </cofactor>
</comment>
<accession>A0A1I8BTJ0</accession>
<dbReference type="GO" id="GO:0070221">
    <property type="term" value="P:sulfide oxidation, using sulfide:quinone oxidoreductase"/>
    <property type="evidence" value="ECO:0007669"/>
    <property type="project" value="TreeGrafter"/>
</dbReference>
<dbReference type="InterPro" id="IPR023753">
    <property type="entry name" value="FAD/NAD-binding_dom"/>
</dbReference>
<dbReference type="PANTHER" id="PTHR10632">
    <property type="entry name" value="SULFIDE:QUINONE OXIDOREDUCTASE"/>
    <property type="match status" value="1"/>
</dbReference>
<keyword evidence="6" id="KW-0809">Transit peptide</keyword>
<dbReference type="PROSITE" id="PS51257">
    <property type="entry name" value="PROKAR_LIPOPROTEIN"/>
    <property type="match status" value="1"/>
</dbReference>
<dbReference type="PANTHER" id="PTHR10632:SF2">
    <property type="entry name" value="SULFIDE:QUINONE OXIDOREDUCTASE, MITOCHONDRIAL"/>
    <property type="match status" value="1"/>
</dbReference>
<keyword evidence="5" id="KW-0274">FAD</keyword>
<feature type="domain" description="FAD/NAD(P)-binding" evidence="17">
    <location>
        <begin position="13"/>
        <end position="137"/>
    </location>
</feature>
<dbReference type="GO" id="GO:0005739">
    <property type="term" value="C:mitochondrion"/>
    <property type="evidence" value="ECO:0007669"/>
    <property type="project" value="UniProtKB-SubCell"/>
</dbReference>
<evidence type="ECO:0000256" key="14">
    <source>
        <dbReference type="ARBA" id="ARBA00066447"/>
    </source>
</evidence>
<evidence type="ECO:0000256" key="2">
    <source>
        <dbReference type="ARBA" id="ARBA00004173"/>
    </source>
</evidence>
<evidence type="ECO:0000256" key="1">
    <source>
        <dbReference type="ARBA" id="ARBA00001974"/>
    </source>
</evidence>
<name>A0A1I8BTJ0_MELHA</name>
<comment type="catalytic activity">
    <reaction evidence="11">
        <text>a quinone + hydrogen sulfide + glutathione + H(+) = S-sulfanylglutathione + a quinol</text>
        <dbReference type="Rhea" id="RHEA:55156"/>
        <dbReference type="ChEBI" id="CHEBI:15378"/>
        <dbReference type="ChEBI" id="CHEBI:24646"/>
        <dbReference type="ChEBI" id="CHEBI:29919"/>
        <dbReference type="ChEBI" id="CHEBI:57925"/>
        <dbReference type="ChEBI" id="CHEBI:58905"/>
        <dbReference type="ChEBI" id="CHEBI:132124"/>
        <dbReference type="EC" id="1.8.5.8"/>
    </reaction>
    <physiologicalReaction direction="left-to-right" evidence="11">
        <dbReference type="Rhea" id="RHEA:55157"/>
    </physiologicalReaction>
</comment>
<dbReference type="InterPro" id="IPR036188">
    <property type="entry name" value="FAD/NAD-bd_sf"/>
</dbReference>
<keyword evidence="4" id="KW-0874">Quinone</keyword>
<evidence type="ECO:0000256" key="7">
    <source>
        <dbReference type="ARBA" id="ARBA00023002"/>
    </source>
</evidence>
<dbReference type="GO" id="GO:0070224">
    <property type="term" value="F:sulfide:quinone oxidoreductase activity"/>
    <property type="evidence" value="ECO:0007669"/>
    <property type="project" value="TreeGrafter"/>
</dbReference>